<sequence length="82" mass="9544">MAPRRAAREATAPEQRYEEERVEELPNHDVEEVAAVEPIQPTLDEDTIDYGEIERDKEETANKIIQRLEGEKQALQQQETIR</sequence>
<protein>
    <submittedName>
        <fullName evidence="2">Uncharacterized protein</fullName>
    </submittedName>
</protein>
<evidence type="ECO:0000256" key="1">
    <source>
        <dbReference type="SAM" id="MobiDB-lite"/>
    </source>
</evidence>
<feature type="compositionally biased region" description="Basic and acidic residues" evidence="1">
    <location>
        <begin position="15"/>
        <end position="25"/>
    </location>
</feature>
<dbReference type="AlphaFoldDB" id="A0A2D3USR1"/>
<reference evidence="2 3" key="1">
    <citation type="submission" date="2016-03" db="EMBL/GenBank/DDBJ databases">
        <authorList>
            <person name="Ploux O."/>
        </authorList>
    </citation>
    <scope>NUCLEOTIDE SEQUENCE [LARGE SCALE GENOMIC DNA]</scope>
    <source>
        <strain evidence="2 3">URUG2</strain>
    </source>
</reference>
<feature type="region of interest" description="Disordered" evidence="1">
    <location>
        <begin position="1"/>
        <end position="25"/>
    </location>
</feature>
<keyword evidence="3" id="KW-1185">Reference proteome</keyword>
<proteinExistence type="predicted"/>
<dbReference type="EMBL" id="FJUY01000005">
    <property type="protein sequence ID" value="CZT17888.1"/>
    <property type="molecule type" value="Genomic_DNA"/>
</dbReference>
<dbReference type="Proteomes" id="UP000225277">
    <property type="component" value="Unassembled WGS sequence"/>
</dbReference>
<dbReference type="GeneID" id="35598921"/>
<feature type="compositionally biased region" description="Low complexity" evidence="1">
    <location>
        <begin position="1"/>
        <end position="14"/>
    </location>
</feature>
<organism evidence="2 3">
    <name type="scientific">Ramularia collo-cygni</name>
    <dbReference type="NCBI Taxonomy" id="112498"/>
    <lineage>
        <taxon>Eukaryota</taxon>
        <taxon>Fungi</taxon>
        <taxon>Dikarya</taxon>
        <taxon>Ascomycota</taxon>
        <taxon>Pezizomycotina</taxon>
        <taxon>Dothideomycetes</taxon>
        <taxon>Dothideomycetidae</taxon>
        <taxon>Mycosphaerellales</taxon>
        <taxon>Mycosphaerellaceae</taxon>
        <taxon>Ramularia</taxon>
    </lineage>
</organism>
<dbReference type="RefSeq" id="XP_023624778.1">
    <property type="nucleotide sequence ID" value="XM_023769010.1"/>
</dbReference>
<evidence type="ECO:0000313" key="3">
    <source>
        <dbReference type="Proteomes" id="UP000225277"/>
    </source>
</evidence>
<evidence type="ECO:0000313" key="2">
    <source>
        <dbReference type="EMBL" id="CZT17888.1"/>
    </source>
</evidence>
<accession>A0A2D3USR1</accession>
<name>A0A2D3USR1_9PEZI</name>
<gene>
    <name evidence="2" type="ORF">RCC_03725</name>
</gene>